<protein>
    <submittedName>
        <fullName evidence="1">Uncharacterized protein</fullName>
    </submittedName>
</protein>
<name>A0A3N4K031_9PEZI</name>
<dbReference type="OrthoDB" id="5415656at2759"/>
<sequence length="181" mass="19881">MPLCTNTNLPPTNVDLKRESEEKKIMDDHSNPPTIVWVPQTPLQTAAVTVNALAFSKYLAHFPCIAPEDIAYARHIVEGLTLNPALNIRTFTFAVFSPKLLTSSEELDAYAALQNVVTAGAVVAHWRIVKAARELTTPVPFVKGFVDCGDVWRALEKCWGGEVVDQAKLEAGLASEKKEHD</sequence>
<reference evidence="1 2" key="1">
    <citation type="journal article" date="2018" name="Nat. Ecol. Evol.">
        <title>Pezizomycetes genomes reveal the molecular basis of ectomycorrhizal truffle lifestyle.</title>
        <authorList>
            <person name="Murat C."/>
            <person name="Payen T."/>
            <person name="Noel B."/>
            <person name="Kuo A."/>
            <person name="Morin E."/>
            <person name="Chen J."/>
            <person name="Kohler A."/>
            <person name="Krizsan K."/>
            <person name="Balestrini R."/>
            <person name="Da Silva C."/>
            <person name="Montanini B."/>
            <person name="Hainaut M."/>
            <person name="Levati E."/>
            <person name="Barry K.W."/>
            <person name="Belfiori B."/>
            <person name="Cichocki N."/>
            <person name="Clum A."/>
            <person name="Dockter R.B."/>
            <person name="Fauchery L."/>
            <person name="Guy J."/>
            <person name="Iotti M."/>
            <person name="Le Tacon F."/>
            <person name="Lindquist E.A."/>
            <person name="Lipzen A."/>
            <person name="Malagnac F."/>
            <person name="Mello A."/>
            <person name="Molinier V."/>
            <person name="Miyauchi S."/>
            <person name="Poulain J."/>
            <person name="Riccioni C."/>
            <person name="Rubini A."/>
            <person name="Sitrit Y."/>
            <person name="Splivallo R."/>
            <person name="Traeger S."/>
            <person name="Wang M."/>
            <person name="Zifcakova L."/>
            <person name="Wipf D."/>
            <person name="Zambonelli A."/>
            <person name="Paolocci F."/>
            <person name="Nowrousian M."/>
            <person name="Ottonello S."/>
            <person name="Baldrian P."/>
            <person name="Spatafora J.W."/>
            <person name="Henrissat B."/>
            <person name="Nagy L.G."/>
            <person name="Aury J.M."/>
            <person name="Wincker P."/>
            <person name="Grigoriev I.V."/>
            <person name="Bonfante P."/>
            <person name="Martin F.M."/>
        </authorList>
    </citation>
    <scope>NUCLEOTIDE SEQUENCE [LARGE SCALE GENOMIC DNA]</scope>
    <source>
        <strain evidence="1 2">120613-1</strain>
    </source>
</reference>
<proteinExistence type="predicted"/>
<dbReference type="EMBL" id="ML120361">
    <property type="protein sequence ID" value="RPB03663.1"/>
    <property type="molecule type" value="Genomic_DNA"/>
</dbReference>
<evidence type="ECO:0000313" key="1">
    <source>
        <dbReference type="EMBL" id="RPB03663.1"/>
    </source>
</evidence>
<evidence type="ECO:0000313" key="2">
    <source>
        <dbReference type="Proteomes" id="UP000276215"/>
    </source>
</evidence>
<organism evidence="1 2">
    <name type="scientific">Choiromyces venosus 120613-1</name>
    <dbReference type="NCBI Taxonomy" id="1336337"/>
    <lineage>
        <taxon>Eukaryota</taxon>
        <taxon>Fungi</taxon>
        <taxon>Dikarya</taxon>
        <taxon>Ascomycota</taxon>
        <taxon>Pezizomycotina</taxon>
        <taxon>Pezizomycetes</taxon>
        <taxon>Pezizales</taxon>
        <taxon>Tuberaceae</taxon>
        <taxon>Choiromyces</taxon>
    </lineage>
</organism>
<gene>
    <name evidence="1" type="ORF">L873DRAFT_1786678</name>
</gene>
<accession>A0A3N4K031</accession>
<keyword evidence="2" id="KW-1185">Reference proteome</keyword>
<dbReference type="Proteomes" id="UP000276215">
    <property type="component" value="Unassembled WGS sequence"/>
</dbReference>
<dbReference type="AlphaFoldDB" id="A0A3N4K031"/>